<evidence type="ECO:0000256" key="1">
    <source>
        <dbReference type="ARBA" id="ARBA00008761"/>
    </source>
</evidence>
<keyword evidence="3" id="KW-0238">DNA-binding</keyword>
<keyword evidence="2" id="KW-0815">Transposition</keyword>
<feature type="domain" description="Cas12f1-like TNB" evidence="6">
    <location>
        <begin position="344"/>
        <end position="407"/>
    </location>
</feature>
<organism evidence="7">
    <name type="scientific">Thermofilum pendens</name>
    <dbReference type="NCBI Taxonomy" id="2269"/>
    <lineage>
        <taxon>Archaea</taxon>
        <taxon>Thermoproteota</taxon>
        <taxon>Thermoprotei</taxon>
        <taxon>Thermofilales</taxon>
        <taxon>Thermofilaceae</taxon>
        <taxon>Thermofilum</taxon>
    </lineage>
</organism>
<dbReference type="AlphaFoldDB" id="A0A7C4B9L9"/>
<dbReference type="InterPro" id="IPR001959">
    <property type="entry name" value="Transposase"/>
</dbReference>
<evidence type="ECO:0000256" key="3">
    <source>
        <dbReference type="ARBA" id="ARBA00023125"/>
    </source>
</evidence>
<dbReference type="EMBL" id="DTFI01000111">
    <property type="protein sequence ID" value="HGI43621.1"/>
    <property type="molecule type" value="Genomic_DNA"/>
</dbReference>
<dbReference type="InterPro" id="IPR010095">
    <property type="entry name" value="Cas12f1-like_TNB"/>
</dbReference>
<dbReference type="Pfam" id="PF07282">
    <property type="entry name" value="Cas12f1-like_TNB"/>
    <property type="match status" value="1"/>
</dbReference>
<evidence type="ECO:0000256" key="2">
    <source>
        <dbReference type="ARBA" id="ARBA00022578"/>
    </source>
</evidence>
<evidence type="ECO:0000259" key="5">
    <source>
        <dbReference type="Pfam" id="PF01385"/>
    </source>
</evidence>
<dbReference type="GO" id="GO:0003677">
    <property type="term" value="F:DNA binding"/>
    <property type="evidence" value="ECO:0007669"/>
    <property type="project" value="UniProtKB-KW"/>
</dbReference>
<name>A0A7C4B9L9_THEPE</name>
<proteinExistence type="inferred from homology"/>
<comment type="caution">
    <text evidence="7">The sequence shown here is derived from an EMBL/GenBank/DDBJ whole genome shotgun (WGS) entry which is preliminary data.</text>
</comment>
<evidence type="ECO:0000313" key="7">
    <source>
        <dbReference type="EMBL" id="HGI43621.1"/>
    </source>
</evidence>
<protein>
    <submittedName>
        <fullName evidence="7">Transposase</fullName>
    </submittedName>
</protein>
<dbReference type="GO" id="GO:0006310">
    <property type="term" value="P:DNA recombination"/>
    <property type="evidence" value="ECO:0007669"/>
    <property type="project" value="UniProtKB-KW"/>
</dbReference>
<keyword evidence="4" id="KW-0233">DNA recombination</keyword>
<dbReference type="Pfam" id="PF01385">
    <property type="entry name" value="OrfB_IS605"/>
    <property type="match status" value="1"/>
</dbReference>
<gene>
    <name evidence="7" type="ORF">ENV17_04480</name>
</gene>
<comment type="similarity">
    <text evidence="1">In the C-terminal section; belongs to the transposase 35 family.</text>
</comment>
<evidence type="ECO:0000259" key="6">
    <source>
        <dbReference type="Pfam" id="PF07282"/>
    </source>
</evidence>
<evidence type="ECO:0000256" key="4">
    <source>
        <dbReference type="ARBA" id="ARBA00023172"/>
    </source>
</evidence>
<feature type="domain" description="Probable transposase IS891/IS1136/IS1341" evidence="5">
    <location>
        <begin position="219"/>
        <end position="329"/>
    </location>
</feature>
<accession>A0A7C4B9L9</accession>
<dbReference type="GO" id="GO:0032196">
    <property type="term" value="P:transposition"/>
    <property type="evidence" value="ECO:0007669"/>
    <property type="project" value="UniProtKB-KW"/>
</dbReference>
<sequence length="445" mass="51211">MVPLNAWAQLLVGRGDLRGSGGSGAWAEAVWVWRCDTVKLLPTPEQEELLRRVGDATARLINMENYRRRRLFFEGRGIDKSWQSAWERRRTEYVEVYRLLGSRNFHEVCRVVGEAWRSFAELLKARREGRLEPWQEPRPPGYRKREGQRLPIVIVRFDNYRVDLERRVLHLGYWNIELRFAGKPRWLTRPNAKQGRLILTYDEVKRRWYARVSVEVLLQTSSTPGPKAGIDPGREILAAVAAEDGTALLYRGGVLKSEYFYFERRVSEVERALNLEEVDQEVLREKRRWLFDMRKRRMEQIFANMAAHMARELARRGVGVVFLGYPRGIAHDHVGKGNTNLWSYKKLITRLATTLENHGIAAFAVAEDGTSMTCARHGCEVARRPRGLVWCPHGHVAHSDVNAALNILLRGLSALGLAAELPGRVKVYSYTPTPSRVVEPKKKRP</sequence>
<reference evidence="7" key="1">
    <citation type="journal article" date="2020" name="mSystems">
        <title>Genome- and Community-Level Interaction Insights into Carbon Utilization and Element Cycling Functions of Hydrothermarchaeota in Hydrothermal Sediment.</title>
        <authorList>
            <person name="Zhou Z."/>
            <person name="Liu Y."/>
            <person name="Xu W."/>
            <person name="Pan J."/>
            <person name="Luo Z.H."/>
            <person name="Li M."/>
        </authorList>
    </citation>
    <scope>NUCLEOTIDE SEQUENCE [LARGE SCALE GENOMIC DNA]</scope>
    <source>
        <strain evidence="7">SpSt-735</strain>
    </source>
</reference>